<name>A0AAC8YXV6_SPHMC</name>
<feature type="transmembrane region" description="Helical" evidence="1">
    <location>
        <begin position="93"/>
        <end position="112"/>
    </location>
</feature>
<dbReference type="RefSeq" id="WP_145923352.1">
    <property type="nucleotide sequence ID" value="NZ_CP009429.1"/>
</dbReference>
<keyword evidence="3" id="KW-1185">Reference proteome</keyword>
<proteinExistence type="predicted"/>
<evidence type="ECO:0000313" key="3">
    <source>
        <dbReference type="Proteomes" id="UP000076088"/>
    </source>
</evidence>
<protein>
    <submittedName>
        <fullName evidence="2">Uncharacterized protein</fullName>
    </submittedName>
</protein>
<reference evidence="2 3" key="2">
    <citation type="journal article" date="2016" name="Genome Announc.">
        <title>Complete Genome Sequence of Sphingopyxis macrogoltabida Strain 203N (NBRC 111659), a Polyethylene Glycol Degrader.</title>
        <authorList>
            <person name="Ohtsubo Y."/>
            <person name="Nonoyama S."/>
            <person name="Nagata Y."/>
            <person name="Numata M."/>
            <person name="Tsuchikane K."/>
            <person name="Hosoyama A."/>
            <person name="Yamazoe A."/>
            <person name="Tsuda M."/>
            <person name="Fujita N."/>
            <person name="Kawai F."/>
        </authorList>
    </citation>
    <scope>NUCLEOTIDE SEQUENCE [LARGE SCALE GENOMIC DNA]</scope>
    <source>
        <strain evidence="2 3">203N</strain>
    </source>
</reference>
<dbReference type="Proteomes" id="UP000076088">
    <property type="component" value="Chromosome"/>
</dbReference>
<gene>
    <name evidence="2" type="ORF">ATM17_04285</name>
</gene>
<evidence type="ECO:0000256" key="1">
    <source>
        <dbReference type="SAM" id="Phobius"/>
    </source>
</evidence>
<keyword evidence="1" id="KW-0472">Membrane</keyword>
<sequence>MMTSIVWQLFRCAALRPEQRGFDSRCRSGGYRAIPRSGLQLGANFEKIIRKYYARPDFALSNSNAAPAYLSLLRTTRHLPWPASCRSNIMQDLIWIGIILGLLAASLGYARLCDDA</sequence>
<dbReference type="EMBL" id="CP013344">
    <property type="protein sequence ID" value="AMU88260.1"/>
    <property type="molecule type" value="Genomic_DNA"/>
</dbReference>
<keyword evidence="1" id="KW-0812">Transmembrane</keyword>
<keyword evidence="1" id="KW-1133">Transmembrane helix</keyword>
<reference evidence="3" key="1">
    <citation type="submission" date="2015-11" db="EMBL/GenBank/DDBJ databases">
        <title>Complete genome sequence of a polyethylene-glycol degrader Sphingopyxis macrogoltabida 203N (NBRC 111659).</title>
        <authorList>
            <person name="Yoshiyuki O."/>
            <person name="Shouta N."/>
            <person name="Nagata Y."/>
            <person name="Numata M."/>
            <person name="Tsuchikane K."/>
            <person name="Hosoyama A."/>
            <person name="Yamazoe A."/>
            <person name="Tsuda M."/>
            <person name="Fujita N."/>
            <person name="Kawai F."/>
        </authorList>
    </citation>
    <scope>NUCLEOTIDE SEQUENCE [LARGE SCALE GENOMIC DNA]</scope>
    <source>
        <strain evidence="3">203N</strain>
    </source>
</reference>
<accession>A0AAC8YXV6</accession>
<organism evidence="2 3">
    <name type="scientific">Sphingopyxis macrogoltabida</name>
    <name type="common">Sphingomonas macrogoltabidus</name>
    <dbReference type="NCBI Taxonomy" id="33050"/>
    <lineage>
        <taxon>Bacteria</taxon>
        <taxon>Pseudomonadati</taxon>
        <taxon>Pseudomonadota</taxon>
        <taxon>Alphaproteobacteria</taxon>
        <taxon>Sphingomonadales</taxon>
        <taxon>Sphingomonadaceae</taxon>
        <taxon>Sphingopyxis</taxon>
    </lineage>
</organism>
<evidence type="ECO:0000313" key="2">
    <source>
        <dbReference type="EMBL" id="AMU88260.1"/>
    </source>
</evidence>
<dbReference type="AlphaFoldDB" id="A0AAC8YXV6"/>